<evidence type="ECO:0000259" key="2">
    <source>
        <dbReference type="Pfam" id="PF14341"/>
    </source>
</evidence>
<protein>
    <recommendedName>
        <fullName evidence="2">Type 4 fimbrial biogenesis protein PilX N-terminal domain-containing protein</fullName>
    </recommendedName>
</protein>
<dbReference type="InterPro" id="IPR025746">
    <property type="entry name" value="PilX_N_dom"/>
</dbReference>
<keyword evidence="1" id="KW-0812">Transmembrane</keyword>
<gene>
    <name evidence="3" type="ORF">DENIS_0245</name>
</gene>
<feature type="domain" description="Type 4 fimbrial biogenesis protein PilX N-terminal" evidence="2">
    <location>
        <begin position="16"/>
        <end position="65"/>
    </location>
</feature>
<comment type="caution">
    <text evidence="3">The sequence shown here is derived from an EMBL/GenBank/DDBJ whole genome shotgun (WGS) entry which is preliminary data.</text>
</comment>
<dbReference type="Proteomes" id="UP000288096">
    <property type="component" value="Unassembled WGS sequence"/>
</dbReference>
<proteinExistence type="predicted"/>
<dbReference type="Pfam" id="PF14341">
    <property type="entry name" value="PilX_N"/>
    <property type="match status" value="1"/>
</dbReference>
<evidence type="ECO:0000313" key="4">
    <source>
        <dbReference type="Proteomes" id="UP000288096"/>
    </source>
</evidence>
<name>A0A401FQR5_9BACT</name>
<reference evidence="4" key="2">
    <citation type="submission" date="2019-01" db="EMBL/GenBank/DDBJ databases">
        <title>Genome sequence of Desulfonema ishimotonii strain Tokyo 01.</title>
        <authorList>
            <person name="Fukui M."/>
        </authorList>
    </citation>
    <scope>NUCLEOTIDE SEQUENCE [LARGE SCALE GENOMIC DNA]</scope>
    <source>
        <strain evidence="4">Tokyo 01</strain>
    </source>
</reference>
<keyword evidence="1" id="KW-0472">Membrane</keyword>
<keyword evidence="1" id="KW-1133">Transmembrane helix</keyword>
<reference evidence="4" key="1">
    <citation type="submission" date="2017-11" db="EMBL/GenBank/DDBJ databases">
        <authorList>
            <person name="Watanabe M."/>
            <person name="Kojima H."/>
        </authorList>
    </citation>
    <scope>NUCLEOTIDE SEQUENCE [LARGE SCALE GENOMIC DNA]</scope>
    <source>
        <strain evidence="4">Tokyo 01</strain>
    </source>
</reference>
<sequence>MKFQFLYFRQVAADQRGMALIVSMLLLVILTVIGVASISTSNFDILISDAHKRQQAAFYAAEAGLTHGKATLAGRIQSGGTTPTWNDDILDGATDTDVDGAATLLEDQALGTRYTYTVVVYDNVDGGDPDNPAADDQDGTIILRSTSQPRNRMGGSATVEVALRGYYTFDTTFEGSQEGAGPNKDYFGDDAGAVDLFDDDGALNTQLGGS</sequence>
<organism evidence="3 4">
    <name type="scientific">Desulfonema ishimotonii</name>
    <dbReference type="NCBI Taxonomy" id="45657"/>
    <lineage>
        <taxon>Bacteria</taxon>
        <taxon>Pseudomonadati</taxon>
        <taxon>Thermodesulfobacteriota</taxon>
        <taxon>Desulfobacteria</taxon>
        <taxon>Desulfobacterales</taxon>
        <taxon>Desulfococcaceae</taxon>
        <taxon>Desulfonema</taxon>
    </lineage>
</organism>
<dbReference type="RefSeq" id="WP_124326828.1">
    <property type="nucleotide sequence ID" value="NZ_BEXT01000001.1"/>
</dbReference>
<keyword evidence="4" id="KW-1185">Reference proteome</keyword>
<dbReference type="OrthoDB" id="5420745at2"/>
<accession>A0A401FQR5</accession>
<evidence type="ECO:0000256" key="1">
    <source>
        <dbReference type="SAM" id="Phobius"/>
    </source>
</evidence>
<dbReference type="AlphaFoldDB" id="A0A401FQR5"/>
<dbReference type="EMBL" id="BEXT01000001">
    <property type="protein sequence ID" value="GBC59308.1"/>
    <property type="molecule type" value="Genomic_DNA"/>
</dbReference>
<evidence type="ECO:0000313" key="3">
    <source>
        <dbReference type="EMBL" id="GBC59308.1"/>
    </source>
</evidence>
<feature type="transmembrane region" description="Helical" evidence="1">
    <location>
        <begin position="20"/>
        <end position="38"/>
    </location>
</feature>